<gene>
    <name evidence="7" type="primary">AGL80_8</name>
    <name evidence="7" type="ORF">CK203_078752</name>
</gene>
<dbReference type="Proteomes" id="UP000288805">
    <property type="component" value="Unassembled WGS sequence"/>
</dbReference>
<dbReference type="InterPro" id="IPR036879">
    <property type="entry name" value="TF_MADSbox_sf"/>
</dbReference>
<dbReference type="Gene3D" id="3.40.1810.10">
    <property type="entry name" value="Transcription factor, MADS-box"/>
    <property type="match status" value="1"/>
</dbReference>
<keyword evidence="5" id="KW-0539">Nucleus</keyword>
<comment type="subcellular location">
    <subcellularLocation>
        <location evidence="1">Nucleus</location>
    </subcellularLocation>
</comment>
<proteinExistence type="predicted"/>
<dbReference type="SMART" id="SM00432">
    <property type="entry name" value="MADS"/>
    <property type="match status" value="1"/>
</dbReference>
<comment type="caution">
    <text evidence="7">The sequence shown here is derived from an EMBL/GenBank/DDBJ whole genome shotgun (WGS) entry which is preliminary data.</text>
</comment>
<keyword evidence="2" id="KW-0805">Transcription regulation</keyword>
<dbReference type="SUPFAM" id="SSF55455">
    <property type="entry name" value="SRF-like"/>
    <property type="match status" value="1"/>
</dbReference>
<evidence type="ECO:0000256" key="2">
    <source>
        <dbReference type="ARBA" id="ARBA00023015"/>
    </source>
</evidence>
<dbReference type="AlphaFoldDB" id="A0A438F7I5"/>
<accession>A0A438F7I5</accession>
<dbReference type="PRINTS" id="PR00404">
    <property type="entry name" value="MADSDOMAIN"/>
</dbReference>
<dbReference type="GO" id="GO:0046983">
    <property type="term" value="F:protein dimerization activity"/>
    <property type="evidence" value="ECO:0007669"/>
    <property type="project" value="InterPro"/>
</dbReference>
<name>A0A438F7I5_VITVI</name>
<organism evidence="7 8">
    <name type="scientific">Vitis vinifera</name>
    <name type="common">Grape</name>
    <dbReference type="NCBI Taxonomy" id="29760"/>
    <lineage>
        <taxon>Eukaryota</taxon>
        <taxon>Viridiplantae</taxon>
        <taxon>Streptophyta</taxon>
        <taxon>Embryophyta</taxon>
        <taxon>Tracheophyta</taxon>
        <taxon>Spermatophyta</taxon>
        <taxon>Magnoliopsida</taxon>
        <taxon>eudicotyledons</taxon>
        <taxon>Gunneridae</taxon>
        <taxon>Pentapetalae</taxon>
        <taxon>rosids</taxon>
        <taxon>Vitales</taxon>
        <taxon>Vitaceae</taxon>
        <taxon>Viteae</taxon>
        <taxon>Vitis</taxon>
    </lineage>
</organism>
<protein>
    <submittedName>
        <fullName evidence="7">Agamous-like MADS-box protein AGL80</fullName>
    </submittedName>
</protein>
<dbReference type="PANTHER" id="PTHR48019">
    <property type="entry name" value="SERUM RESPONSE FACTOR HOMOLOG"/>
    <property type="match status" value="1"/>
</dbReference>
<dbReference type="Pfam" id="PF00319">
    <property type="entry name" value="SRF-TF"/>
    <property type="match status" value="1"/>
</dbReference>
<dbReference type="CDD" id="cd00266">
    <property type="entry name" value="MADS_SRF_like"/>
    <property type="match status" value="1"/>
</dbReference>
<dbReference type="InterPro" id="IPR002100">
    <property type="entry name" value="TF_MADSbox"/>
</dbReference>
<feature type="domain" description="MADS-box" evidence="6">
    <location>
        <begin position="1"/>
        <end position="49"/>
    </location>
</feature>
<dbReference type="FunFam" id="3.40.1810.10:FF:000018">
    <property type="entry name" value="agamous-like MADS-box protein AGL80"/>
    <property type="match status" value="1"/>
</dbReference>
<keyword evidence="3" id="KW-0238">DNA-binding</keyword>
<evidence type="ECO:0000256" key="1">
    <source>
        <dbReference type="ARBA" id="ARBA00004123"/>
    </source>
</evidence>
<evidence type="ECO:0000313" key="7">
    <source>
        <dbReference type="EMBL" id="RVW55977.1"/>
    </source>
</evidence>
<reference evidence="7 8" key="1">
    <citation type="journal article" date="2018" name="PLoS Genet.">
        <title>Population sequencing reveals clonal diversity and ancestral inbreeding in the grapevine cultivar Chardonnay.</title>
        <authorList>
            <person name="Roach M.J."/>
            <person name="Johnson D.L."/>
            <person name="Bohlmann J."/>
            <person name="van Vuuren H.J."/>
            <person name="Jones S.J."/>
            <person name="Pretorius I.S."/>
            <person name="Schmidt S.A."/>
            <person name="Borneman A.R."/>
        </authorList>
    </citation>
    <scope>NUCLEOTIDE SEQUENCE [LARGE SCALE GENOMIC DNA]</scope>
    <source>
        <strain evidence="8">cv. Chardonnay</strain>
        <tissue evidence="7">Leaf</tissue>
    </source>
</reference>
<evidence type="ECO:0000313" key="8">
    <source>
        <dbReference type="Proteomes" id="UP000288805"/>
    </source>
</evidence>
<evidence type="ECO:0000256" key="5">
    <source>
        <dbReference type="ARBA" id="ARBA00023242"/>
    </source>
</evidence>
<dbReference type="GO" id="GO:0005634">
    <property type="term" value="C:nucleus"/>
    <property type="evidence" value="ECO:0007669"/>
    <property type="project" value="UniProtKB-SubCell"/>
</dbReference>
<dbReference type="InterPro" id="IPR050142">
    <property type="entry name" value="MADS-box/MEF2_TF"/>
</dbReference>
<evidence type="ECO:0000256" key="4">
    <source>
        <dbReference type="ARBA" id="ARBA00023163"/>
    </source>
</evidence>
<evidence type="ECO:0000259" key="6">
    <source>
        <dbReference type="PROSITE" id="PS50066"/>
    </source>
</evidence>
<dbReference type="EMBL" id="QGNW01001103">
    <property type="protein sequence ID" value="RVW55977.1"/>
    <property type="molecule type" value="Genomic_DNA"/>
</dbReference>
<dbReference type="GO" id="GO:0000987">
    <property type="term" value="F:cis-regulatory region sequence-specific DNA binding"/>
    <property type="evidence" value="ECO:0007669"/>
    <property type="project" value="InterPro"/>
</dbReference>
<dbReference type="GO" id="GO:0000981">
    <property type="term" value="F:DNA-binding transcription factor activity, RNA polymerase II-specific"/>
    <property type="evidence" value="ECO:0007669"/>
    <property type="project" value="InterPro"/>
</dbReference>
<keyword evidence="4" id="KW-0804">Transcription</keyword>
<dbReference type="PROSITE" id="PS50066">
    <property type="entry name" value="MADS_BOX_2"/>
    <property type="match status" value="1"/>
</dbReference>
<dbReference type="GO" id="GO:0045944">
    <property type="term" value="P:positive regulation of transcription by RNA polymerase II"/>
    <property type="evidence" value="ECO:0007669"/>
    <property type="project" value="InterPro"/>
</dbReference>
<evidence type="ECO:0000256" key="3">
    <source>
        <dbReference type="ARBA" id="ARBA00023125"/>
    </source>
</evidence>
<sequence length="235" mass="26804">MARKKVQLQWIMDDTARRTTYKKRVKGLMKKVKELSILCGIEACAVVYSPYDPQPEVWPSPMEAVRVIGEFKCRPENDQTKKRFNQENYIRQRVAKAKDQLVKQQKKNRRTEMENLMYQCQAGGKGLQDLNIKDSSDLMWSIDDRLKAVGQKMEYFHHPAPQPSGAAAPAAVPVAQKTPLEVALESLENQMLMDLTPRPTDSLVTVGYPGGQDMMLPGPYGHYEDPSFWGHPFFT</sequence>
<dbReference type="InterPro" id="IPR033897">
    <property type="entry name" value="SRF-like_MADS-box"/>
</dbReference>